<dbReference type="AlphaFoldDB" id="A0A396HV37"/>
<dbReference type="EMBL" id="PSQE01000005">
    <property type="protein sequence ID" value="RHN55255.1"/>
    <property type="molecule type" value="Genomic_DNA"/>
</dbReference>
<dbReference type="Gramene" id="rna30406">
    <property type="protein sequence ID" value="RHN55255.1"/>
    <property type="gene ID" value="gene30406"/>
</dbReference>
<evidence type="ECO:0000313" key="2">
    <source>
        <dbReference type="EMBL" id="RHN55255.1"/>
    </source>
</evidence>
<name>A0A396HV37_MEDTR</name>
<protein>
    <submittedName>
        <fullName evidence="2">Uncharacterized protein</fullName>
    </submittedName>
</protein>
<proteinExistence type="predicted"/>
<reference evidence="3" key="1">
    <citation type="journal article" date="2018" name="Nat. Plants">
        <title>Whole-genome landscape of Medicago truncatula symbiotic genes.</title>
        <authorList>
            <person name="Pecrix Y."/>
            <person name="Staton S.E."/>
            <person name="Sallet E."/>
            <person name="Lelandais-Briere C."/>
            <person name="Moreau S."/>
            <person name="Carrere S."/>
            <person name="Blein T."/>
            <person name="Jardinaud M.F."/>
            <person name="Latrasse D."/>
            <person name="Zouine M."/>
            <person name="Zahm M."/>
            <person name="Kreplak J."/>
            <person name="Mayjonade B."/>
            <person name="Satge C."/>
            <person name="Perez M."/>
            <person name="Cauet S."/>
            <person name="Marande W."/>
            <person name="Chantry-Darmon C."/>
            <person name="Lopez-Roques C."/>
            <person name="Bouchez O."/>
            <person name="Berard A."/>
            <person name="Debelle F."/>
            <person name="Munos S."/>
            <person name="Bendahmane A."/>
            <person name="Berges H."/>
            <person name="Niebel A."/>
            <person name="Buitink J."/>
            <person name="Frugier F."/>
            <person name="Benhamed M."/>
            <person name="Crespi M."/>
            <person name="Gouzy J."/>
            <person name="Gamas P."/>
        </authorList>
    </citation>
    <scope>NUCLEOTIDE SEQUENCE [LARGE SCALE GENOMIC DNA]</scope>
    <source>
        <strain evidence="3">cv. Jemalong A17</strain>
    </source>
</reference>
<sequence length="78" mass="8692">MVHTKPNHYRCPTVGANCCESPSLQGPDRTTPIQRIMMCGATESGNHQTKLIEQARNNKTPPRSNLGNKCETKQLNTR</sequence>
<evidence type="ECO:0000256" key="1">
    <source>
        <dbReference type="SAM" id="MobiDB-lite"/>
    </source>
</evidence>
<organism evidence="2 3">
    <name type="scientific">Medicago truncatula</name>
    <name type="common">Barrel medic</name>
    <name type="synonym">Medicago tribuloides</name>
    <dbReference type="NCBI Taxonomy" id="3880"/>
    <lineage>
        <taxon>Eukaryota</taxon>
        <taxon>Viridiplantae</taxon>
        <taxon>Streptophyta</taxon>
        <taxon>Embryophyta</taxon>
        <taxon>Tracheophyta</taxon>
        <taxon>Spermatophyta</taxon>
        <taxon>Magnoliopsida</taxon>
        <taxon>eudicotyledons</taxon>
        <taxon>Gunneridae</taxon>
        <taxon>Pentapetalae</taxon>
        <taxon>rosids</taxon>
        <taxon>fabids</taxon>
        <taxon>Fabales</taxon>
        <taxon>Fabaceae</taxon>
        <taxon>Papilionoideae</taxon>
        <taxon>50 kb inversion clade</taxon>
        <taxon>NPAAA clade</taxon>
        <taxon>Hologalegina</taxon>
        <taxon>IRL clade</taxon>
        <taxon>Trifolieae</taxon>
        <taxon>Medicago</taxon>
    </lineage>
</organism>
<accession>A0A396HV37</accession>
<gene>
    <name evidence="2" type="ORF">MtrunA17_Chr5g0415721</name>
</gene>
<comment type="caution">
    <text evidence="2">The sequence shown here is derived from an EMBL/GenBank/DDBJ whole genome shotgun (WGS) entry which is preliminary data.</text>
</comment>
<evidence type="ECO:0000313" key="3">
    <source>
        <dbReference type="Proteomes" id="UP000265566"/>
    </source>
</evidence>
<dbReference type="Proteomes" id="UP000265566">
    <property type="component" value="Chromosome 5"/>
</dbReference>
<feature type="region of interest" description="Disordered" evidence="1">
    <location>
        <begin position="56"/>
        <end position="78"/>
    </location>
</feature>